<organism evidence="2 3">
    <name type="scientific">Dibothriocephalus latus</name>
    <name type="common">Fish tapeworm</name>
    <name type="synonym">Diphyllobothrium latum</name>
    <dbReference type="NCBI Taxonomy" id="60516"/>
    <lineage>
        <taxon>Eukaryota</taxon>
        <taxon>Metazoa</taxon>
        <taxon>Spiralia</taxon>
        <taxon>Lophotrochozoa</taxon>
        <taxon>Platyhelminthes</taxon>
        <taxon>Cestoda</taxon>
        <taxon>Eucestoda</taxon>
        <taxon>Diphyllobothriidea</taxon>
        <taxon>Diphyllobothriidae</taxon>
        <taxon>Dibothriocephalus</taxon>
    </lineage>
</organism>
<sequence>MAIISAVMTPMRRSSLKLRSKPNSIIASSLDNSLTVVKPSEPLLEKPEPTFRDDQPPKKQTPHKVEPSPVIAPKHDSFHSTPLKSLEPDFSATLCPLSENSEFPSISDAVLLAPVNCEEEPCSRGKVPVSQPEKTVAVKVPECAAEQWQWEGTAQSRYVFSKVS</sequence>
<keyword evidence="3" id="KW-1185">Reference proteome</keyword>
<name>A0A3P7LID0_DIBLA</name>
<reference evidence="2 3" key="1">
    <citation type="submission" date="2018-11" db="EMBL/GenBank/DDBJ databases">
        <authorList>
            <consortium name="Pathogen Informatics"/>
        </authorList>
    </citation>
    <scope>NUCLEOTIDE SEQUENCE [LARGE SCALE GENOMIC DNA]</scope>
</reference>
<feature type="compositionally biased region" description="Basic and acidic residues" evidence="1">
    <location>
        <begin position="43"/>
        <end position="57"/>
    </location>
</feature>
<protein>
    <submittedName>
        <fullName evidence="2">Uncharacterized protein</fullName>
    </submittedName>
</protein>
<evidence type="ECO:0000313" key="2">
    <source>
        <dbReference type="EMBL" id="VDN16564.1"/>
    </source>
</evidence>
<evidence type="ECO:0000313" key="3">
    <source>
        <dbReference type="Proteomes" id="UP000281553"/>
    </source>
</evidence>
<accession>A0A3P7LID0</accession>
<feature type="region of interest" description="Disordered" evidence="1">
    <location>
        <begin position="29"/>
        <end position="78"/>
    </location>
</feature>
<dbReference type="OrthoDB" id="10635076at2759"/>
<dbReference type="AlphaFoldDB" id="A0A3P7LID0"/>
<gene>
    <name evidence="2" type="ORF">DILT_LOCUS12395</name>
</gene>
<dbReference type="EMBL" id="UYRU01066291">
    <property type="protein sequence ID" value="VDN16564.1"/>
    <property type="molecule type" value="Genomic_DNA"/>
</dbReference>
<proteinExistence type="predicted"/>
<evidence type="ECO:0000256" key="1">
    <source>
        <dbReference type="SAM" id="MobiDB-lite"/>
    </source>
</evidence>
<dbReference type="Proteomes" id="UP000281553">
    <property type="component" value="Unassembled WGS sequence"/>
</dbReference>